<gene>
    <name evidence="2" type="ORF">IAA31_01755</name>
</gene>
<dbReference type="AlphaFoldDB" id="A0A9E2NRH2"/>
<reference evidence="2" key="1">
    <citation type="journal article" date="2021" name="PeerJ">
        <title>Extensive microbial diversity within the chicken gut microbiome revealed by metagenomics and culture.</title>
        <authorList>
            <person name="Gilroy R."/>
            <person name="Ravi A."/>
            <person name="Getino M."/>
            <person name="Pursley I."/>
            <person name="Horton D.L."/>
            <person name="Alikhan N.F."/>
            <person name="Baker D."/>
            <person name="Gharbi K."/>
            <person name="Hall N."/>
            <person name="Watson M."/>
            <person name="Adriaenssens E.M."/>
            <person name="Foster-Nyarko E."/>
            <person name="Jarju S."/>
            <person name="Secka A."/>
            <person name="Antonio M."/>
            <person name="Oren A."/>
            <person name="Chaudhuri R.R."/>
            <person name="La Ragione R."/>
            <person name="Hildebrand F."/>
            <person name="Pallen M.J."/>
        </authorList>
    </citation>
    <scope>NUCLEOTIDE SEQUENCE</scope>
    <source>
        <strain evidence="2">687</strain>
    </source>
</reference>
<evidence type="ECO:0000313" key="2">
    <source>
        <dbReference type="EMBL" id="MBU3826206.1"/>
    </source>
</evidence>
<organism evidence="2 3">
    <name type="scientific">Candidatus Anaerobiospirillum merdipullorum</name>
    <dbReference type="NCBI Taxonomy" id="2838450"/>
    <lineage>
        <taxon>Bacteria</taxon>
        <taxon>Pseudomonadati</taxon>
        <taxon>Pseudomonadota</taxon>
        <taxon>Gammaproteobacteria</taxon>
        <taxon>Aeromonadales</taxon>
        <taxon>Succinivibrionaceae</taxon>
        <taxon>Anaerobiospirillum</taxon>
    </lineage>
</organism>
<accession>A0A9E2NRH2</accession>
<keyword evidence="1" id="KW-1133">Transmembrane helix</keyword>
<evidence type="ECO:0000313" key="3">
    <source>
        <dbReference type="Proteomes" id="UP000824150"/>
    </source>
</evidence>
<feature type="transmembrane region" description="Helical" evidence="1">
    <location>
        <begin position="188"/>
        <end position="207"/>
    </location>
</feature>
<dbReference type="Proteomes" id="UP000824150">
    <property type="component" value="Unassembled WGS sequence"/>
</dbReference>
<proteinExistence type="predicted"/>
<protein>
    <submittedName>
        <fullName evidence="2">Uncharacterized protein</fullName>
    </submittedName>
</protein>
<feature type="transmembrane region" description="Helical" evidence="1">
    <location>
        <begin position="110"/>
        <end position="131"/>
    </location>
</feature>
<name>A0A9E2NRH2_9GAMM</name>
<evidence type="ECO:0000256" key="1">
    <source>
        <dbReference type="SAM" id="Phobius"/>
    </source>
</evidence>
<keyword evidence="1" id="KW-0472">Membrane</keyword>
<comment type="caution">
    <text evidence="2">The sequence shown here is derived from an EMBL/GenBank/DDBJ whole genome shotgun (WGS) entry which is preliminary data.</text>
</comment>
<dbReference type="EMBL" id="JAHLFG010000021">
    <property type="protein sequence ID" value="MBU3826206.1"/>
    <property type="molecule type" value="Genomic_DNA"/>
</dbReference>
<reference evidence="2" key="2">
    <citation type="submission" date="2021-04" db="EMBL/GenBank/DDBJ databases">
        <authorList>
            <person name="Gilroy R."/>
        </authorList>
    </citation>
    <scope>NUCLEOTIDE SEQUENCE</scope>
    <source>
        <strain evidence="2">687</strain>
    </source>
</reference>
<sequence>MTKQHNVPQLWTEQISKDELTTLMQILCTDVHSVFGLSEAQQALLIKTFATLWSQSHALIVVRMTNLVRKEQNDPQLAGEALQQQLLTATAVEMGKLALSLRPLKGKIELVPVAGLMLWVMTAFSTLHLIAPTAASITQEERVRLAKELRANFDIAQWQRALETKTLPGLSAKQNSSLLNYKVKRHEGSGKIMLAFMAACILLIFFAL</sequence>
<keyword evidence="1" id="KW-0812">Transmembrane</keyword>